<dbReference type="Pfam" id="PF12773">
    <property type="entry name" value="DZR"/>
    <property type="match status" value="1"/>
</dbReference>
<feature type="compositionally biased region" description="Polar residues" evidence="1">
    <location>
        <begin position="13"/>
        <end position="57"/>
    </location>
</feature>
<evidence type="ECO:0000259" key="2">
    <source>
        <dbReference type="Pfam" id="PF12773"/>
    </source>
</evidence>
<sequence length="825" mass="92271">MGGNTEGAAGMKGNTQGAAGMKGNTQGAAGMKGNTQGAAGMKGNTQGAAGMKGNTQGQLKLCPTTLRVYMAKGDSSAANTTASRPHPHSPRQGFAMWSMWAENPPPENQDGEKIHGRWYVMQMKTYDHIQAIMEIFDGWSHNVDLSQDPLRHWNPTLTFGMTVQSMTQDHNYYLILKNVSDHITKVSLVNCINNMISECKLELHMGWVRTPTGKTPKPLKLMQTVHMRDIFTTPKKVEPLEEEFQHLDPSPRPFSPSLFSSNDIQEGSSDYAPLPVRDQSETEVDAAATQQPTLYSQTVGDEATPETLWSVSTNNVIPESKNGHQIHGRWFILQMQIYDSLEAVIDEVTCWSRSINLRQEFLRNWNPRLTLGTTTESTNEGCNYYLILKNVSNHVARESLMNFLETLQTQKRIRIKMGWIKWLTGLKEDHQVDIFRRGLHLLLLGSDVNQSRASIWPMKKPWMETPADMFLDISLKTKGSLTANAMMPTPYQSSPRKTSIASSPNKVPFGEATRSPSIMDSSTQRVTMTQEMQEVVCVCGSQKRVREKSKFCQDCGTKISTQCPSCQETVPLRYKYCDSCGSSLNGAPDNLPAPISTHQSSNEQTHNLTTRVILQSSLSATANGHHMLQSSPVSTPNCSYQASCLNVPSDLEDISISAVVLQDVLNSPEDEKLLNEIKQQHQEETGHSVDFTVTLNCPLTVKCSICNETVELGRAETVLPKLHFHISSETHRLNVSIQNNEDPVTAMFAFIEKTYRNQFVLKKSNAICRDDSWHISLLPGHTGNPRKKIEEHLKGKIHLNARRKCRGMKDISGYFTPKKKLRFSE</sequence>
<protein>
    <submittedName>
        <fullName evidence="3">Putative Double zinc ribbon-containing protein</fullName>
    </submittedName>
</protein>
<keyword evidence="4" id="KW-1185">Reference proteome</keyword>
<dbReference type="EMBL" id="JAHLQT010033198">
    <property type="protein sequence ID" value="KAG7159385.1"/>
    <property type="molecule type" value="Genomic_DNA"/>
</dbReference>
<accession>A0A8J5JPH7</accession>
<name>A0A8J5JPH7_HOMAM</name>
<organism evidence="3 4">
    <name type="scientific">Homarus americanus</name>
    <name type="common">American lobster</name>
    <dbReference type="NCBI Taxonomy" id="6706"/>
    <lineage>
        <taxon>Eukaryota</taxon>
        <taxon>Metazoa</taxon>
        <taxon>Ecdysozoa</taxon>
        <taxon>Arthropoda</taxon>
        <taxon>Crustacea</taxon>
        <taxon>Multicrustacea</taxon>
        <taxon>Malacostraca</taxon>
        <taxon>Eumalacostraca</taxon>
        <taxon>Eucarida</taxon>
        <taxon>Decapoda</taxon>
        <taxon>Pleocyemata</taxon>
        <taxon>Astacidea</taxon>
        <taxon>Nephropoidea</taxon>
        <taxon>Nephropidae</taxon>
        <taxon>Homarus</taxon>
    </lineage>
</organism>
<proteinExistence type="predicted"/>
<dbReference type="Proteomes" id="UP000747542">
    <property type="component" value="Unassembled WGS sequence"/>
</dbReference>
<dbReference type="AlphaFoldDB" id="A0A8J5JPH7"/>
<reference evidence="3" key="1">
    <citation type="journal article" date="2021" name="Sci. Adv.">
        <title>The American lobster genome reveals insights on longevity, neural, and immune adaptations.</title>
        <authorList>
            <person name="Polinski J.M."/>
            <person name="Zimin A.V."/>
            <person name="Clark K.F."/>
            <person name="Kohn A.B."/>
            <person name="Sadowski N."/>
            <person name="Timp W."/>
            <person name="Ptitsyn A."/>
            <person name="Khanna P."/>
            <person name="Romanova D.Y."/>
            <person name="Williams P."/>
            <person name="Greenwood S.J."/>
            <person name="Moroz L.L."/>
            <person name="Walt D.R."/>
            <person name="Bodnar A.G."/>
        </authorList>
    </citation>
    <scope>NUCLEOTIDE SEQUENCE</scope>
    <source>
        <strain evidence="3">GMGI-L3</strain>
    </source>
</reference>
<comment type="caution">
    <text evidence="3">The sequence shown here is derived from an EMBL/GenBank/DDBJ whole genome shotgun (WGS) entry which is preliminary data.</text>
</comment>
<evidence type="ECO:0000313" key="4">
    <source>
        <dbReference type="Proteomes" id="UP000747542"/>
    </source>
</evidence>
<feature type="region of interest" description="Disordered" evidence="1">
    <location>
        <begin position="1"/>
        <end position="57"/>
    </location>
</feature>
<evidence type="ECO:0000256" key="1">
    <source>
        <dbReference type="SAM" id="MobiDB-lite"/>
    </source>
</evidence>
<evidence type="ECO:0000313" key="3">
    <source>
        <dbReference type="EMBL" id="KAG7159385.1"/>
    </source>
</evidence>
<dbReference type="InterPro" id="IPR025874">
    <property type="entry name" value="DZR"/>
</dbReference>
<gene>
    <name evidence="3" type="ORF">Hamer_G020611</name>
</gene>
<feature type="domain" description="DZANK-type" evidence="2">
    <location>
        <begin position="539"/>
        <end position="581"/>
    </location>
</feature>